<accession>A0A2K8NRY7</accession>
<dbReference type="KEGG" id="efr:EFREU_v1c05790"/>
<keyword evidence="2" id="KW-1185">Reference proteome</keyword>
<protein>
    <submittedName>
        <fullName evidence="1">Uncharacterized protein</fullName>
    </submittedName>
</protein>
<dbReference type="Proteomes" id="UP000232222">
    <property type="component" value="Chromosome"/>
</dbReference>
<dbReference type="RefSeq" id="WP_100609656.1">
    <property type="nucleotide sequence ID" value="NZ_CP024962.1"/>
</dbReference>
<evidence type="ECO:0000313" key="1">
    <source>
        <dbReference type="EMBL" id="ATZ16600.1"/>
    </source>
</evidence>
<proteinExistence type="predicted"/>
<name>A0A2K8NRY7_9MOLU</name>
<dbReference type="AlphaFoldDB" id="A0A2K8NRY7"/>
<evidence type="ECO:0000313" key="2">
    <source>
        <dbReference type="Proteomes" id="UP000232222"/>
    </source>
</evidence>
<reference evidence="1 2" key="1">
    <citation type="submission" date="2017-11" db="EMBL/GenBank/DDBJ databases">
        <title>Genome sequence of Entomoplasma freundtii BARC 318 (ATCC 51999).</title>
        <authorList>
            <person name="Lo W.-S."/>
            <person name="Gasparich G.E."/>
            <person name="Kuo C.-H."/>
        </authorList>
    </citation>
    <scope>NUCLEOTIDE SEQUENCE [LARGE SCALE GENOMIC DNA]</scope>
    <source>
        <strain evidence="1 2">BARC 318</strain>
    </source>
</reference>
<dbReference type="EMBL" id="CP024962">
    <property type="protein sequence ID" value="ATZ16600.1"/>
    <property type="molecule type" value="Genomic_DNA"/>
</dbReference>
<gene>
    <name evidence="1" type="ORF">EFREU_v1c05790</name>
</gene>
<sequence length="244" mass="29087">MVKNRHHYSPFELLSWTYLIVSAFLLGRFFTTFLGFNYENTFFLEVIYTFINWLFSLVVFSWIIIWTKKIKFDQFEPKKILNIQFSRTSLSAVTLWACLTMGCLFHATQVLFFEGLIVSFLLGTLLLIQFSISIYLLCFFALLLGIILMARQSKNIEIHISGAYDYSYCEPLNWKYYLQISTTNEHWQVYTCTLLNTFSYYKNMTRKQFFVFWIEFLKLKALKSQALRLVKKQTSPPNFLFIKK</sequence>
<organism evidence="1 2">
    <name type="scientific">Entomoplasma freundtii</name>
    <dbReference type="NCBI Taxonomy" id="74700"/>
    <lineage>
        <taxon>Bacteria</taxon>
        <taxon>Bacillati</taxon>
        <taxon>Mycoplasmatota</taxon>
        <taxon>Mollicutes</taxon>
        <taxon>Entomoplasmatales</taxon>
        <taxon>Entomoplasmataceae</taxon>
        <taxon>Entomoplasma</taxon>
    </lineage>
</organism>